<keyword evidence="2" id="KW-1185">Reference proteome</keyword>
<organism evidence="1 2">
    <name type="scientific">Zarconia navalis LEGE 11467</name>
    <dbReference type="NCBI Taxonomy" id="1828826"/>
    <lineage>
        <taxon>Bacteria</taxon>
        <taxon>Bacillati</taxon>
        <taxon>Cyanobacteriota</taxon>
        <taxon>Cyanophyceae</taxon>
        <taxon>Oscillatoriophycideae</taxon>
        <taxon>Oscillatoriales</taxon>
        <taxon>Oscillatoriales incertae sedis</taxon>
        <taxon>Zarconia</taxon>
        <taxon>Zarconia navalis</taxon>
    </lineage>
</organism>
<gene>
    <name evidence="1" type="ORF">IQ235_12765</name>
</gene>
<evidence type="ECO:0000313" key="2">
    <source>
        <dbReference type="Proteomes" id="UP000621799"/>
    </source>
</evidence>
<protein>
    <submittedName>
        <fullName evidence="1">Uncharacterized protein</fullName>
    </submittedName>
</protein>
<dbReference type="Proteomes" id="UP000621799">
    <property type="component" value="Unassembled WGS sequence"/>
</dbReference>
<comment type="caution">
    <text evidence="1">The sequence shown here is derived from an EMBL/GenBank/DDBJ whole genome shotgun (WGS) entry which is preliminary data.</text>
</comment>
<accession>A0A928W0J5</accession>
<dbReference type="EMBL" id="JADEXN010000226">
    <property type="protein sequence ID" value="MBE9041653.1"/>
    <property type="molecule type" value="Genomic_DNA"/>
</dbReference>
<dbReference type="AlphaFoldDB" id="A0A928W0J5"/>
<sequence>MLTFDLFEGYRTKGLKKLEEDESLFDELFSLSDDPLCEFGTIVNGVIFNYPKTNTYSIVFAWMTSVGSLSQAIAVSDPHPNWLQSLLGDSQSVKLVFASEIVKRQKDKGIRVVNKALDKLTPRPFYIWRSEIADYQKERNRESDRFRGIVAYGAKLKVGNHRQVWCVFWLTSPHTLNIFESEEDCLRIHGHTDENTGELRNKMVYGFPNRNQTLIPTSS</sequence>
<dbReference type="RefSeq" id="WP_264321851.1">
    <property type="nucleotide sequence ID" value="NZ_JADEXN010000226.1"/>
</dbReference>
<proteinExistence type="predicted"/>
<reference evidence="1" key="1">
    <citation type="submission" date="2020-10" db="EMBL/GenBank/DDBJ databases">
        <authorList>
            <person name="Castelo-Branco R."/>
            <person name="Eusebio N."/>
            <person name="Adriana R."/>
            <person name="Vieira A."/>
            <person name="Brugerolle De Fraissinette N."/>
            <person name="Rezende De Castro R."/>
            <person name="Schneider M.P."/>
            <person name="Vasconcelos V."/>
            <person name="Leao P.N."/>
        </authorList>
    </citation>
    <scope>NUCLEOTIDE SEQUENCE</scope>
    <source>
        <strain evidence="1">LEGE 11467</strain>
    </source>
</reference>
<evidence type="ECO:0000313" key="1">
    <source>
        <dbReference type="EMBL" id="MBE9041653.1"/>
    </source>
</evidence>
<name>A0A928W0J5_9CYAN</name>